<dbReference type="Gene3D" id="2.60.40.1120">
    <property type="entry name" value="Carboxypeptidase-like, regulatory domain"/>
    <property type="match status" value="1"/>
</dbReference>
<dbReference type="Pfam" id="PF00593">
    <property type="entry name" value="TonB_dep_Rec_b-barrel"/>
    <property type="match status" value="1"/>
</dbReference>
<gene>
    <name evidence="13" type="ORF">GQF63_15545</name>
</gene>
<dbReference type="SUPFAM" id="SSF56935">
    <property type="entry name" value="Porins"/>
    <property type="match status" value="1"/>
</dbReference>
<dbReference type="GO" id="GO:0006826">
    <property type="term" value="P:iron ion transport"/>
    <property type="evidence" value="ECO:0007669"/>
    <property type="project" value="UniProtKB-KW"/>
</dbReference>
<dbReference type="Gene3D" id="2.170.130.10">
    <property type="entry name" value="TonB-dependent receptor, plug domain"/>
    <property type="match status" value="1"/>
</dbReference>
<dbReference type="RefSeq" id="WP_160370158.1">
    <property type="nucleotide sequence ID" value="NZ_WSQA01000013.1"/>
</dbReference>
<dbReference type="OrthoDB" id="1094723at2"/>
<evidence type="ECO:0000256" key="6">
    <source>
        <dbReference type="ARBA" id="ARBA00023004"/>
    </source>
</evidence>
<evidence type="ECO:0000256" key="4">
    <source>
        <dbReference type="ARBA" id="ARBA00022496"/>
    </source>
</evidence>
<evidence type="ECO:0000256" key="5">
    <source>
        <dbReference type="ARBA" id="ARBA00022692"/>
    </source>
</evidence>
<proteinExistence type="inferred from homology"/>
<dbReference type="InterPro" id="IPR037066">
    <property type="entry name" value="Plug_dom_sf"/>
</dbReference>
<keyword evidence="4" id="KW-0410">Iron transport</keyword>
<dbReference type="SUPFAM" id="SSF49464">
    <property type="entry name" value="Carboxypeptidase regulatory domain-like"/>
    <property type="match status" value="1"/>
</dbReference>
<dbReference type="GO" id="GO:0009279">
    <property type="term" value="C:cell outer membrane"/>
    <property type="evidence" value="ECO:0007669"/>
    <property type="project" value="UniProtKB-SubCell"/>
</dbReference>
<evidence type="ECO:0000256" key="8">
    <source>
        <dbReference type="ARBA" id="ARBA00023136"/>
    </source>
</evidence>
<keyword evidence="3 10" id="KW-1134">Transmembrane beta strand</keyword>
<dbReference type="InterPro" id="IPR000531">
    <property type="entry name" value="Beta-barrel_TonB"/>
</dbReference>
<accession>A0A6N8L4R2</accession>
<evidence type="ECO:0000256" key="2">
    <source>
        <dbReference type="ARBA" id="ARBA00022448"/>
    </source>
</evidence>
<dbReference type="AlphaFoldDB" id="A0A6N8L4R2"/>
<evidence type="ECO:0000313" key="13">
    <source>
        <dbReference type="EMBL" id="MVZ63441.1"/>
    </source>
</evidence>
<dbReference type="Gene3D" id="2.40.170.20">
    <property type="entry name" value="TonB-dependent receptor, beta-barrel domain"/>
    <property type="match status" value="1"/>
</dbReference>
<keyword evidence="8 10" id="KW-0472">Membrane</keyword>
<dbReference type="PROSITE" id="PS52016">
    <property type="entry name" value="TONB_DEPENDENT_REC_3"/>
    <property type="match status" value="1"/>
</dbReference>
<dbReference type="InterPro" id="IPR011662">
    <property type="entry name" value="Secretin/TonB_short_N"/>
</dbReference>
<dbReference type="InterPro" id="IPR039426">
    <property type="entry name" value="TonB-dep_rcpt-like"/>
</dbReference>
<evidence type="ECO:0000256" key="9">
    <source>
        <dbReference type="ARBA" id="ARBA00023237"/>
    </source>
</evidence>
<keyword evidence="4" id="KW-0406">Ion transport</keyword>
<keyword evidence="7 11" id="KW-0798">TonB box</keyword>
<keyword evidence="14" id="KW-1185">Reference proteome</keyword>
<dbReference type="SMART" id="SM00965">
    <property type="entry name" value="STN"/>
    <property type="match status" value="1"/>
</dbReference>
<comment type="similarity">
    <text evidence="10 11">Belongs to the TonB-dependent receptor family.</text>
</comment>
<comment type="subcellular location">
    <subcellularLocation>
        <location evidence="1 10">Cell outer membrane</location>
        <topology evidence="1 10">Multi-pass membrane protein</topology>
    </subcellularLocation>
</comment>
<evidence type="ECO:0000313" key="14">
    <source>
        <dbReference type="Proteomes" id="UP000435036"/>
    </source>
</evidence>
<dbReference type="InterPro" id="IPR012910">
    <property type="entry name" value="Plug_dom"/>
</dbReference>
<evidence type="ECO:0000256" key="10">
    <source>
        <dbReference type="PROSITE-ProRule" id="PRU01360"/>
    </source>
</evidence>
<protein>
    <submittedName>
        <fullName evidence="13">SusC/RagA family TonB-linked outer membrane protein</fullName>
    </submittedName>
</protein>
<evidence type="ECO:0000256" key="3">
    <source>
        <dbReference type="ARBA" id="ARBA00022452"/>
    </source>
</evidence>
<dbReference type="InterPro" id="IPR036942">
    <property type="entry name" value="Beta-barrel_TonB_sf"/>
</dbReference>
<dbReference type="Proteomes" id="UP000435036">
    <property type="component" value="Unassembled WGS sequence"/>
</dbReference>
<name>A0A6N8L4R2_9SPHI</name>
<dbReference type="Pfam" id="PF07660">
    <property type="entry name" value="STN"/>
    <property type="match status" value="1"/>
</dbReference>
<dbReference type="Pfam" id="PF07715">
    <property type="entry name" value="Plug"/>
    <property type="match status" value="1"/>
</dbReference>
<keyword evidence="9 10" id="KW-0998">Cell outer membrane</keyword>
<keyword evidence="5 10" id="KW-0812">Transmembrane</keyword>
<keyword evidence="6" id="KW-0408">Iron</keyword>
<dbReference type="Pfam" id="PF13715">
    <property type="entry name" value="CarbopepD_reg_2"/>
    <property type="match status" value="1"/>
</dbReference>
<dbReference type="EMBL" id="WSQA01000013">
    <property type="protein sequence ID" value="MVZ63441.1"/>
    <property type="molecule type" value="Genomic_DNA"/>
</dbReference>
<dbReference type="InterPro" id="IPR023996">
    <property type="entry name" value="TonB-dep_OMP_SusC/RagA"/>
</dbReference>
<keyword evidence="2 10" id="KW-0813">Transport</keyword>
<evidence type="ECO:0000256" key="11">
    <source>
        <dbReference type="RuleBase" id="RU003357"/>
    </source>
</evidence>
<feature type="domain" description="Secretin/TonB short N-terminal" evidence="12">
    <location>
        <begin position="94"/>
        <end position="145"/>
    </location>
</feature>
<evidence type="ECO:0000256" key="1">
    <source>
        <dbReference type="ARBA" id="ARBA00004571"/>
    </source>
</evidence>
<evidence type="ECO:0000259" key="12">
    <source>
        <dbReference type="SMART" id="SM00965"/>
    </source>
</evidence>
<comment type="caution">
    <text evidence="13">The sequence shown here is derived from an EMBL/GenBank/DDBJ whole genome shotgun (WGS) entry which is preliminary data.</text>
</comment>
<dbReference type="NCBIfam" id="TIGR04056">
    <property type="entry name" value="OMP_RagA_SusC"/>
    <property type="match status" value="1"/>
</dbReference>
<dbReference type="InterPro" id="IPR008969">
    <property type="entry name" value="CarboxyPept-like_regulatory"/>
</dbReference>
<organism evidence="13 14">
    <name type="scientific">Sphingobacterium humi</name>
    <dbReference type="NCBI Taxonomy" id="1796905"/>
    <lineage>
        <taxon>Bacteria</taxon>
        <taxon>Pseudomonadati</taxon>
        <taxon>Bacteroidota</taxon>
        <taxon>Sphingobacteriia</taxon>
        <taxon>Sphingobacteriales</taxon>
        <taxon>Sphingobacteriaceae</taxon>
        <taxon>Sphingobacterium</taxon>
    </lineage>
</organism>
<reference evidence="13 14" key="1">
    <citation type="submission" date="2019-12" db="EMBL/GenBank/DDBJ databases">
        <authorList>
            <person name="Dong K."/>
        </authorList>
    </citation>
    <scope>NUCLEOTIDE SEQUENCE [LARGE SCALE GENOMIC DNA]</scope>
    <source>
        <strain evidence="13 14">JCM 31225</strain>
    </source>
</reference>
<sequence>MNFYLFPFLKNGGEISSASTRSKKSIQPIDWQNFPAASSRTIANLFMKLNIVILVLGILLSQANARSLAQEVSLNKKNSSLESILKDLEKQSGYTFFYNRSEVNTNRKISIHADAEPLRNVLTEVLKGQPLVFDFFDKTIVIKKADKIINDKPVKTPVLTQQIVQQQMVRGVILDEDGNGIVGASIRLKSNPKNAVSSSQNGEFVLPITSLNEILVISYLGFESREVKASLNQKDMRIVLTKQNNTVDEVVVTGMMTFKKETFSGATVRFEQEELKQVANTNVIQAIKSLDPSFLVMENNLAGANPNVLPTIELRGQTSITSDNLRDEFTNDPNQPLFILDGFQTSLRTIMDLDMNRIASISIHKDAASTAIYGSRASNGVVVVETIKPKPGEVLLSYSADLNLEIADLGSYNMMNAAEILEFERLSGLYTAPVGSPETQHSFYDPLYNMRKQRVLSGIDTYWLKEPIKTGFAHRHALYAEGGSENFIFNVGGNYKNNSAVMKGSGREDWGARANLTYRKNRLNVNNNLTIHGYDADQSIYGSFATWANMKPYYQKDRDQSVYLENFLDEGSRTQVVVRNPLYNTRLNSFDYTKSWGITNNLQLIFDINKEWRVQSSMQVNRESISGNAFVSPLHSQFIDQNPLLKGRYTAKSQDLMSYTANAMVGYTKVIDKHSFNANARIEFSEESFTSNGFISVGFPTSSNGSPSFAFGYEKDGKPSASKSIRRRNSLISTANYSYDNRYNVDASFNYDGSTSFGRQNLYSPFFALGASWNIHNEAFLKGNPTVNLLRLRANYGVTGNQNFNSSTSISTYQYLSAYNYGGQGVALATFANENLRWQKTNQWSTGIDATLFENRLNLTLNAYQKITNDLAVAVDLPASTGLLAYPFNAGDLNVRGVELTAKYNVIHRPHDQIVWNIGLTGARSNQIYENFNDLLAGLNKSLQNSNSLIRYRDGYSPNTLWAVVSNGIDPTTGREVFLKKNGQQTFDYNVQDIVAIGNGNPTLQGILSTNLNYKGFTFAAYMRYIWDQDVLNSALFNKVENISKQDITNYNQDKRALYERWKNPGDVSQFRAISITDNTPISSRFIQQENTVSLESISLGYDFRDKPWISKMGLSSLRVTGLTNEVFRWSTVKRERGIDYPYAKMYSISVNAKF</sequence>
<evidence type="ECO:0000256" key="7">
    <source>
        <dbReference type="ARBA" id="ARBA00023077"/>
    </source>
</evidence>